<sequence length="298" mass="33423">MKHGDSPLRMPGQASSRSDCHASGSLSVLLGRDSECSSRGLEPLFHASLVRRTELDHQTKLQLTIKNLKDVAERRTNYYDKKVWNPISYEREVQKFFLLSGGPYQITQERGQNVYLVQDKKTHREMQPQEIYFNMLIHAGFASVTNVGLEQRQVFTNKCDCERSLVLATLRFFTEGGYQRGVGQDAFVSLSQTSTGSCIHAVCNAVSTQLERWIVFPTTAAQRDRVQLGSHERDSKPNLPTLGSLPQHKTCVLANYATKAGDSGYAPEPWLLTPITNAARGTPEALYFTLKHIAVEEM</sequence>
<evidence type="ECO:0000313" key="2">
    <source>
        <dbReference type="EMBL" id="CAD7264717.1"/>
    </source>
</evidence>
<feature type="region of interest" description="Disordered" evidence="1">
    <location>
        <begin position="1"/>
        <end position="20"/>
    </location>
</feature>
<protein>
    <submittedName>
        <fullName evidence="2">Uncharacterized protein</fullName>
    </submittedName>
</protein>
<dbReference type="EMBL" id="OC004657">
    <property type="protein sequence ID" value="CAD7264717.1"/>
    <property type="molecule type" value="Genomic_DNA"/>
</dbReference>
<dbReference type="AlphaFoldDB" id="A0A7R9B246"/>
<reference evidence="2" key="1">
    <citation type="submission" date="2020-11" db="EMBL/GenBank/DDBJ databases">
        <authorList>
            <person name="Tran Van P."/>
        </authorList>
    </citation>
    <scope>NUCLEOTIDE SEQUENCE</scope>
</reference>
<organism evidence="2">
    <name type="scientific">Timema shepardi</name>
    <name type="common">Walking stick</name>
    <dbReference type="NCBI Taxonomy" id="629360"/>
    <lineage>
        <taxon>Eukaryota</taxon>
        <taxon>Metazoa</taxon>
        <taxon>Ecdysozoa</taxon>
        <taxon>Arthropoda</taxon>
        <taxon>Hexapoda</taxon>
        <taxon>Insecta</taxon>
        <taxon>Pterygota</taxon>
        <taxon>Neoptera</taxon>
        <taxon>Polyneoptera</taxon>
        <taxon>Phasmatodea</taxon>
        <taxon>Timematodea</taxon>
        <taxon>Timematoidea</taxon>
        <taxon>Timematidae</taxon>
        <taxon>Timema</taxon>
    </lineage>
</organism>
<gene>
    <name evidence="2" type="ORF">TSIB3V08_LOCUS8765</name>
</gene>
<proteinExistence type="predicted"/>
<accession>A0A7R9B246</accession>
<name>A0A7R9B246_TIMSH</name>
<evidence type="ECO:0000256" key="1">
    <source>
        <dbReference type="SAM" id="MobiDB-lite"/>
    </source>
</evidence>